<keyword evidence="7 9" id="KW-0807">Transducer</keyword>
<dbReference type="GO" id="GO:0007165">
    <property type="term" value="P:signal transduction"/>
    <property type="evidence" value="ECO:0007669"/>
    <property type="project" value="UniProtKB-KW"/>
</dbReference>
<keyword evidence="4 11" id="KW-0812">Transmembrane</keyword>
<proteinExistence type="inferred from homology"/>
<keyword evidence="5 11" id="KW-1133">Transmembrane helix</keyword>
<keyword evidence="6 11" id="KW-0472">Membrane</keyword>
<accession>A0A839IJ84</accession>
<comment type="similarity">
    <text evidence="8">Belongs to the methyl-accepting chemotaxis (MCP) protein family.</text>
</comment>
<name>A0A839IJ84_9GAMM</name>
<evidence type="ECO:0000256" key="5">
    <source>
        <dbReference type="ARBA" id="ARBA00022989"/>
    </source>
</evidence>
<keyword evidence="10" id="KW-0175">Coiled coil</keyword>
<dbReference type="RefSeq" id="WP_182807007.1">
    <property type="nucleotide sequence ID" value="NZ_JACJFM010000001.1"/>
</dbReference>
<dbReference type="InterPro" id="IPR004089">
    <property type="entry name" value="MCPsignal_dom"/>
</dbReference>
<dbReference type="PROSITE" id="PS50111">
    <property type="entry name" value="CHEMOTAXIS_TRANSDUC_2"/>
    <property type="match status" value="1"/>
</dbReference>
<dbReference type="Gene3D" id="3.30.450.20">
    <property type="entry name" value="PAS domain"/>
    <property type="match status" value="2"/>
</dbReference>
<sequence length="626" mass="68154">MKVSQKVALLASVIVVLTFAIYSWLQYHSVRDTLMEKTQQSTQESASVLGFQITNWLNAKLRLIDMMAENIDQNFSAKTIQSTFDLPLLKKEFILIFGGLDTDGKRITNDPDWNPPNWDARKRPWYPYAKSNKQAVLTDPYADAATKEILISAVANLYDKGRFMGAFGGDLSLKTVSDALNKLNFHNSGYAFLVSADGNIISHPNGDMNSKDYSELFGGQAPAMTTELKEASSAGVDVLTGFYRLEGLHGSDWLVGVVLEKDKVMAEASELGMMAVIATLVSALVCSVALYAAVTRQLLPLQHLRQSLQDINRGEGDLTRRLPIESNDEFGQVSSDFNQFIEYLQNLIRQVKEITSEVRSNSDMTACAASDASNCLTSQLHELDQLATAMHEMSATAHEVAQNAQNAADAVNRADEAAAVGADVVSHTTSAIASLSEDMDNVVQTINELAGYSNNIESILTVITDIAEQTNLLALNAAIEAARAGEMGRGFAVVADEVRALASRTQESTEEIKNMIQQLQSCVRTAENTIAKGRDKAQQTQQEASEANEVLINIRGNISEISQMTIQIATAAEEQSATAEEINRNASNIRDLGQSVADGAKAQEGNCVTMAELTARQDTELSKFRV</sequence>
<evidence type="ECO:0000256" key="11">
    <source>
        <dbReference type="SAM" id="Phobius"/>
    </source>
</evidence>
<dbReference type="SUPFAM" id="SSF58104">
    <property type="entry name" value="Methyl-accepting chemotaxis protein (MCP) signaling domain"/>
    <property type="match status" value="1"/>
</dbReference>
<dbReference type="GO" id="GO:0005886">
    <property type="term" value="C:plasma membrane"/>
    <property type="evidence" value="ECO:0007669"/>
    <property type="project" value="UniProtKB-SubCell"/>
</dbReference>
<dbReference type="CDD" id="cd12913">
    <property type="entry name" value="PDC1_MCP_like"/>
    <property type="match status" value="1"/>
</dbReference>
<comment type="caution">
    <text evidence="14">The sequence shown here is derived from an EMBL/GenBank/DDBJ whole genome shotgun (WGS) entry which is preliminary data.</text>
</comment>
<evidence type="ECO:0000256" key="7">
    <source>
        <dbReference type="ARBA" id="ARBA00023224"/>
    </source>
</evidence>
<keyword evidence="3" id="KW-0145">Chemotaxis</keyword>
<protein>
    <submittedName>
        <fullName evidence="14">Methyl-accepting chemotaxis protein</fullName>
    </submittedName>
</protein>
<dbReference type="Proteomes" id="UP000565262">
    <property type="component" value="Unassembled WGS sequence"/>
</dbReference>
<dbReference type="InterPro" id="IPR029151">
    <property type="entry name" value="Sensor-like_sf"/>
</dbReference>
<reference evidence="14 15" key="1">
    <citation type="submission" date="2020-08" db="EMBL/GenBank/DDBJ databases">
        <title>Oceanospirillum sp. nov. isolated from marine sediment.</title>
        <authorList>
            <person name="Ji X."/>
        </authorList>
    </citation>
    <scope>NUCLEOTIDE SEQUENCE [LARGE SCALE GENOMIC DNA]</scope>
    <source>
        <strain evidence="14 15">D5</strain>
    </source>
</reference>
<organism evidence="14 15">
    <name type="scientific">Oceanospirillum sediminis</name>
    <dbReference type="NCBI Taxonomy" id="2760088"/>
    <lineage>
        <taxon>Bacteria</taxon>
        <taxon>Pseudomonadati</taxon>
        <taxon>Pseudomonadota</taxon>
        <taxon>Gammaproteobacteria</taxon>
        <taxon>Oceanospirillales</taxon>
        <taxon>Oceanospirillaceae</taxon>
        <taxon>Oceanospirillum</taxon>
    </lineage>
</organism>
<dbReference type="PANTHER" id="PTHR32089">
    <property type="entry name" value="METHYL-ACCEPTING CHEMOTAXIS PROTEIN MCPB"/>
    <property type="match status" value="1"/>
</dbReference>
<dbReference type="GO" id="GO:0006935">
    <property type="term" value="P:chemotaxis"/>
    <property type="evidence" value="ECO:0007669"/>
    <property type="project" value="UniProtKB-KW"/>
</dbReference>
<dbReference type="EMBL" id="JACJFM010000001">
    <property type="protein sequence ID" value="MBB1485235.1"/>
    <property type="molecule type" value="Genomic_DNA"/>
</dbReference>
<dbReference type="CDD" id="cd06225">
    <property type="entry name" value="HAMP"/>
    <property type="match status" value="1"/>
</dbReference>
<evidence type="ECO:0000256" key="4">
    <source>
        <dbReference type="ARBA" id="ARBA00022692"/>
    </source>
</evidence>
<dbReference type="SMART" id="SM00304">
    <property type="entry name" value="HAMP"/>
    <property type="match status" value="2"/>
</dbReference>
<dbReference type="SMART" id="SM00283">
    <property type="entry name" value="MA"/>
    <property type="match status" value="1"/>
</dbReference>
<evidence type="ECO:0000313" key="15">
    <source>
        <dbReference type="Proteomes" id="UP000565262"/>
    </source>
</evidence>
<gene>
    <name evidence="14" type="ORF">H4O21_01190</name>
</gene>
<evidence type="ECO:0000313" key="14">
    <source>
        <dbReference type="EMBL" id="MBB1485235.1"/>
    </source>
</evidence>
<dbReference type="InterPro" id="IPR033479">
    <property type="entry name" value="dCache_1"/>
</dbReference>
<dbReference type="AlphaFoldDB" id="A0A839IJ84"/>
<keyword evidence="2" id="KW-1003">Cell membrane</keyword>
<evidence type="ECO:0000256" key="3">
    <source>
        <dbReference type="ARBA" id="ARBA00022500"/>
    </source>
</evidence>
<dbReference type="FunFam" id="1.10.287.950:FF:000001">
    <property type="entry name" value="Methyl-accepting chemotaxis sensory transducer"/>
    <property type="match status" value="1"/>
</dbReference>
<feature type="coiled-coil region" evidence="10">
    <location>
        <begin position="523"/>
        <end position="550"/>
    </location>
</feature>
<dbReference type="CDD" id="cd11386">
    <property type="entry name" value="MCP_signal"/>
    <property type="match status" value="1"/>
</dbReference>
<feature type="domain" description="HAMP" evidence="13">
    <location>
        <begin position="295"/>
        <end position="349"/>
    </location>
</feature>
<comment type="subcellular location">
    <subcellularLocation>
        <location evidence="1">Cell membrane</location>
        <topology evidence="1">Multi-pass membrane protein</topology>
    </subcellularLocation>
</comment>
<evidence type="ECO:0000259" key="12">
    <source>
        <dbReference type="PROSITE" id="PS50111"/>
    </source>
</evidence>
<dbReference type="Pfam" id="PF00672">
    <property type="entry name" value="HAMP"/>
    <property type="match status" value="1"/>
</dbReference>
<dbReference type="CDD" id="cd12912">
    <property type="entry name" value="PDC2_MCP_like"/>
    <property type="match status" value="1"/>
</dbReference>
<feature type="domain" description="Methyl-accepting transducer" evidence="12">
    <location>
        <begin position="354"/>
        <end position="590"/>
    </location>
</feature>
<evidence type="ECO:0000256" key="2">
    <source>
        <dbReference type="ARBA" id="ARBA00022475"/>
    </source>
</evidence>
<keyword evidence="15" id="KW-1185">Reference proteome</keyword>
<evidence type="ECO:0000256" key="9">
    <source>
        <dbReference type="PROSITE-ProRule" id="PRU00284"/>
    </source>
</evidence>
<dbReference type="PANTHER" id="PTHR32089:SF117">
    <property type="entry name" value="METHYL ACCEPTING SENSORY TRANSDUCER WITH CACHE_1 SMALL MOLECULE BINDING DOMAIN"/>
    <property type="match status" value="1"/>
</dbReference>
<dbReference type="PROSITE" id="PS50885">
    <property type="entry name" value="HAMP"/>
    <property type="match status" value="1"/>
</dbReference>
<feature type="transmembrane region" description="Helical" evidence="11">
    <location>
        <begin position="7"/>
        <end position="25"/>
    </location>
</feature>
<dbReference type="Pfam" id="PF00015">
    <property type="entry name" value="MCPsignal"/>
    <property type="match status" value="1"/>
</dbReference>
<evidence type="ECO:0000256" key="6">
    <source>
        <dbReference type="ARBA" id="ARBA00023136"/>
    </source>
</evidence>
<dbReference type="InterPro" id="IPR003660">
    <property type="entry name" value="HAMP_dom"/>
</dbReference>
<dbReference type="SUPFAM" id="SSF103190">
    <property type="entry name" value="Sensory domain-like"/>
    <property type="match status" value="1"/>
</dbReference>
<dbReference type="Pfam" id="PF02743">
    <property type="entry name" value="dCache_1"/>
    <property type="match status" value="1"/>
</dbReference>
<evidence type="ECO:0000256" key="8">
    <source>
        <dbReference type="ARBA" id="ARBA00029447"/>
    </source>
</evidence>
<evidence type="ECO:0000256" key="1">
    <source>
        <dbReference type="ARBA" id="ARBA00004651"/>
    </source>
</evidence>
<evidence type="ECO:0000256" key="10">
    <source>
        <dbReference type="SAM" id="Coils"/>
    </source>
</evidence>
<evidence type="ECO:0000259" key="13">
    <source>
        <dbReference type="PROSITE" id="PS50885"/>
    </source>
</evidence>
<dbReference type="Gene3D" id="1.10.287.950">
    <property type="entry name" value="Methyl-accepting chemotaxis protein"/>
    <property type="match status" value="1"/>
</dbReference>